<dbReference type="AlphaFoldDB" id="A0A0D8XE57"/>
<dbReference type="SUPFAM" id="SSF56317">
    <property type="entry name" value="Carbon-nitrogen hydrolase"/>
    <property type="match status" value="1"/>
</dbReference>
<reference evidence="4" key="2">
    <citation type="journal article" date="2016" name="Sci. Rep.">
        <title>Dictyocaulus viviparus genome, variome and transcriptome elucidate lungworm biology and support future intervention.</title>
        <authorList>
            <person name="McNulty S.N."/>
            <person name="Strube C."/>
            <person name="Rosa B.A."/>
            <person name="Martin J.C."/>
            <person name="Tyagi R."/>
            <person name="Choi Y.J."/>
            <person name="Wang Q."/>
            <person name="Hallsworth Pepin K."/>
            <person name="Zhang X."/>
            <person name="Ozersky P."/>
            <person name="Wilson R.K."/>
            <person name="Sternberg P.W."/>
            <person name="Gasser R.B."/>
            <person name="Mitreva M."/>
        </authorList>
    </citation>
    <scope>NUCLEOTIDE SEQUENCE [LARGE SCALE GENOMIC DNA]</scope>
    <source>
        <strain evidence="4">HannoverDv2000</strain>
    </source>
</reference>
<protein>
    <submittedName>
        <fullName evidence="3">Hydrolase, carbon-nitrogen family</fullName>
    </submittedName>
</protein>
<dbReference type="EMBL" id="KN716609">
    <property type="protein sequence ID" value="KJH42930.1"/>
    <property type="molecule type" value="Genomic_DNA"/>
</dbReference>
<dbReference type="PANTHER" id="PTHR43674">
    <property type="entry name" value="NITRILASE C965.09-RELATED"/>
    <property type="match status" value="1"/>
</dbReference>
<keyword evidence="1 3" id="KW-0378">Hydrolase</keyword>
<dbReference type="Gene3D" id="3.60.110.10">
    <property type="entry name" value="Carbon-nitrogen hydrolase"/>
    <property type="match status" value="1"/>
</dbReference>
<dbReference type="PANTHER" id="PTHR43674:SF2">
    <property type="entry name" value="BETA-UREIDOPROPIONASE"/>
    <property type="match status" value="1"/>
</dbReference>
<evidence type="ECO:0000256" key="1">
    <source>
        <dbReference type="ARBA" id="ARBA00022801"/>
    </source>
</evidence>
<sequence>MSSPFNLESVDVALRNAIKGPESHEVRRIIYGRDHPELAVSSDALAIADSNKFDIRAYEITALPEQLRAPRKVRVAAIQFSFPTPTTAPIQEQRKAVHRKVTKMIDAAAIAGANIICFHELWTMPFAFCTRERLPWTEFAESAEHGPSTCLLSQLAKKYGIVIVSSILERDETKDDVIWNAAVVISHTGSVIGKSRKNHIPRIGDFSESTYYMESTLGHPVFETVFGKIAINVCYGRHHPLNWMMYAVNGAEIIFNPCAEVVENDR</sequence>
<dbReference type="GO" id="GO:0033396">
    <property type="term" value="P:beta-alanine biosynthetic process via 3-ureidopropionate"/>
    <property type="evidence" value="ECO:0007669"/>
    <property type="project" value="TreeGrafter"/>
</dbReference>
<organism evidence="3 4">
    <name type="scientific">Dictyocaulus viviparus</name>
    <name type="common">Bovine lungworm</name>
    <dbReference type="NCBI Taxonomy" id="29172"/>
    <lineage>
        <taxon>Eukaryota</taxon>
        <taxon>Metazoa</taxon>
        <taxon>Ecdysozoa</taxon>
        <taxon>Nematoda</taxon>
        <taxon>Chromadorea</taxon>
        <taxon>Rhabditida</taxon>
        <taxon>Rhabditina</taxon>
        <taxon>Rhabditomorpha</taxon>
        <taxon>Strongyloidea</taxon>
        <taxon>Metastrongylidae</taxon>
        <taxon>Dictyocaulus</taxon>
    </lineage>
</organism>
<dbReference type="Pfam" id="PF00795">
    <property type="entry name" value="CN_hydrolase"/>
    <property type="match status" value="1"/>
</dbReference>
<dbReference type="InterPro" id="IPR050345">
    <property type="entry name" value="Aliph_Amidase/BUP"/>
</dbReference>
<dbReference type="InterPro" id="IPR003010">
    <property type="entry name" value="C-N_Hydrolase"/>
</dbReference>
<keyword evidence="4" id="KW-1185">Reference proteome</keyword>
<evidence type="ECO:0000259" key="2">
    <source>
        <dbReference type="PROSITE" id="PS50263"/>
    </source>
</evidence>
<dbReference type="Proteomes" id="UP000053766">
    <property type="component" value="Unassembled WGS sequence"/>
</dbReference>
<dbReference type="OrthoDB" id="412018at2759"/>
<accession>A0A0D8XE57</accession>
<feature type="domain" description="CN hydrolase" evidence="2">
    <location>
        <begin position="73"/>
        <end position="266"/>
    </location>
</feature>
<proteinExistence type="predicted"/>
<dbReference type="InterPro" id="IPR036526">
    <property type="entry name" value="C-N_Hydrolase_sf"/>
</dbReference>
<reference evidence="3 4" key="1">
    <citation type="submission" date="2013-11" db="EMBL/GenBank/DDBJ databases">
        <title>Draft genome of the bovine lungworm Dictyocaulus viviparus.</title>
        <authorList>
            <person name="Mitreva M."/>
        </authorList>
    </citation>
    <scope>NUCLEOTIDE SEQUENCE [LARGE SCALE GENOMIC DNA]</scope>
    <source>
        <strain evidence="3 4">HannoverDv2000</strain>
    </source>
</reference>
<evidence type="ECO:0000313" key="4">
    <source>
        <dbReference type="Proteomes" id="UP000053766"/>
    </source>
</evidence>
<dbReference type="PROSITE" id="PS50263">
    <property type="entry name" value="CN_HYDROLASE"/>
    <property type="match status" value="1"/>
</dbReference>
<dbReference type="STRING" id="29172.A0A0D8XE57"/>
<gene>
    <name evidence="3" type="ORF">DICVIV_11079</name>
</gene>
<evidence type="ECO:0000313" key="3">
    <source>
        <dbReference type="EMBL" id="KJH42930.1"/>
    </source>
</evidence>
<name>A0A0D8XE57_DICVI</name>
<dbReference type="GO" id="GO:0003837">
    <property type="term" value="F:beta-ureidopropionase activity"/>
    <property type="evidence" value="ECO:0007669"/>
    <property type="project" value="TreeGrafter"/>
</dbReference>